<feature type="chain" id="PRO_5046868796" evidence="11">
    <location>
        <begin position="31"/>
        <end position="671"/>
    </location>
</feature>
<evidence type="ECO:0000256" key="9">
    <source>
        <dbReference type="ARBA" id="ARBA00023237"/>
    </source>
</evidence>
<evidence type="ECO:0000313" key="14">
    <source>
        <dbReference type="EMBL" id="MET6997126.1"/>
    </source>
</evidence>
<dbReference type="InterPro" id="IPR000531">
    <property type="entry name" value="Beta-barrel_TonB"/>
</dbReference>
<feature type="domain" description="TonB-dependent receptor plug" evidence="13">
    <location>
        <begin position="57"/>
        <end position="150"/>
    </location>
</feature>
<keyword evidence="8 14" id="KW-0675">Receptor</keyword>
<dbReference type="InterPro" id="IPR037066">
    <property type="entry name" value="Plug_dom_sf"/>
</dbReference>
<keyword evidence="5 11" id="KW-0732">Signal</keyword>
<keyword evidence="4" id="KW-0812">Transmembrane</keyword>
<accession>A0ABV2T270</accession>
<evidence type="ECO:0000256" key="4">
    <source>
        <dbReference type="ARBA" id="ARBA00022692"/>
    </source>
</evidence>
<feature type="signal peptide" evidence="11">
    <location>
        <begin position="1"/>
        <end position="30"/>
    </location>
</feature>
<dbReference type="Proteomes" id="UP001549749">
    <property type="component" value="Unassembled WGS sequence"/>
</dbReference>
<comment type="subcellular location">
    <subcellularLocation>
        <location evidence="1">Cell outer membrane</location>
        <topology evidence="1">Multi-pass membrane protein</topology>
    </subcellularLocation>
</comment>
<reference evidence="14 15" key="1">
    <citation type="submission" date="2024-06" db="EMBL/GenBank/DDBJ databases">
        <title>Chitinophaga defluvii sp. nov., isolated from municipal sewage.</title>
        <authorList>
            <person name="Zhang L."/>
        </authorList>
    </citation>
    <scope>NUCLEOTIDE SEQUENCE [LARGE SCALE GENOMIC DNA]</scope>
    <source>
        <strain evidence="14 15">H8</strain>
    </source>
</reference>
<gene>
    <name evidence="14" type="ORF">ABR189_07085</name>
</gene>
<comment type="similarity">
    <text evidence="10">Belongs to the TonB-dependent receptor family.</text>
</comment>
<keyword evidence="6 10" id="KW-0798">TonB box</keyword>
<dbReference type="SUPFAM" id="SSF56935">
    <property type="entry name" value="Porins"/>
    <property type="match status" value="1"/>
</dbReference>
<evidence type="ECO:0000313" key="15">
    <source>
        <dbReference type="Proteomes" id="UP001549749"/>
    </source>
</evidence>
<sequence length="671" mass="76954">MCTNECMRSRVAKLYGFACLLVCFVLPVCAQEKDSLTIKQLKEIAVKGLRPAQEIIPAQTLEGKELERLNSHSVADAVRFFSGVQIKDYGGIGGLKTVDVRSMGTNHLGVFYDGIQLGNAQNGQIDLGKFSLDNMEQIALYNGQKSTIFQPAKDYGSAGSIYLTSLKPRFTEGEHTHLRATFKTGSFGLINPSLLWQQKVNRRINSTISAEWTQAHGRYKFRYKKKNGYDTTAIRKNGDVNAFRLEGGLNGIIDKGEWSTKVYYYNAERGLPGFVVKGVFGHIDRQWDENLFIQSSFRKDVSKKYSLLLNAKYADDYTRYVAPDTAALQVDNHYRQKEFYFSAANQYALTSFWDISLSGDFQWNKLDADLPEFQYPVRYTTLVAAASAIHFSRFKAQASVLATIVNETVKVKYVAPPRQEFTPAVFISWQPFLSPAFNIRAFYKRIFRMPTFNDLYYTDLGNSNLQPEFATQYNLGATYTRVFEHKALQHINLETDVYYNEITEKIVAMPAASQFRWTMMNLGFVQIRGIDVKAQAAWQWQNKVRLNTRLSYTYQKAQDFTDPEDFYYRHQIVYIPWHSGSLAANTSYKNWDLNYSLLYNGERYNGKANIPENHLQPWYTSDISVARSLQFKQVGCKITAQVNNVFNQYYDVVLSYPMPGRNYKFTLAVNI</sequence>
<evidence type="ECO:0000256" key="1">
    <source>
        <dbReference type="ARBA" id="ARBA00004571"/>
    </source>
</evidence>
<evidence type="ECO:0000256" key="3">
    <source>
        <dbReference type="ARBA" id="ARBA00022452"/>
    </source>
</evidence>
<dbReference type="InterPro" id="IPR012910">
    <property type="entry name" value="Plug_dom"/>
</dbReference>
<dbReference type="InterPro" id="IPR036942">
    <property type="entry name" value="Beta-barrel_TonB_sf"/>
</dbReference>
<dbReference type="PANTHER" id="PTHR30069">
    <property type="entry name" value="TONB-DEPENDENT OUTER MEMBRANE RECEPTOR"/>
    <property type="match status" value="1"/>
</dbReference>
<dbReference type="RefSeq" id="WP_354659765.1">
    <property type="nucleotide sequence ID" value="NZ_JBEXAC010000001.1"/>
</dbReference>
<organism evidence="14 15">
    <name type="scientific">Chitinophaga defluvii</name>
    <dbReference type="NCBI Taxonomy" id="3163343"/>
    <lineage>
        <taxon>Bacteria</taxon>
        <taxon>Pseudomonadati</taxon>
        <taxon>Bacteroidota</taxon>
        <taxon>Chitinophagia</taxon>
        <taxon>Chitinophagales</taxon>
        <taxon>Chitinophagaceae</taxon>
        <taxon>Chitinophaga</taxon>
    </lineage>
</organism>
<evidence type="ECO:0000256" key="2">
    <source>
        <dbReference type="ARBA" id="ARBA00022448"/>
    </source>
</evidence>
<keyword evidence="7 10" id="KW-0472">Membrane</keyword>
<dbReference type="Gene3D" id="2.170.130.10">
    <property type="entry name" value="TonB-dependent receptor, plug domain"/>
    <property type="match status" value="1"/>
</dbReference>
<evidence type="ECO:0000256" key="8">
    <source>
        <dbReference type="ARBA" id="ARBA00023170"/>
    </source>
</evidence>
<dbReference type="PANTHER" id="PTHR30069:SF29">
    <property type="entry name" value="HEMOGLOBIN AND HEMOGLOBIN-HAPTOGLOBIN-BINDING PROTEIN 1-RELATED"/>
    <property type="match status" value="1"/>
</dbReference>
<evidence type="ECO:0000256" key="10">
    <source>
        <dbReference type="RuleBase" id="RU003357"/>
    </source>
</evidence>
<dbReference type="Pfam" id="PF00593">
    <property type="entry name" value="TonB_dep_Rec_b-barrel"/>
    <property type="match status" value="1"/>
</dbReference>
<dbReference type="Gene3D" id="2.40.170.20">
    <property type="entry name" value="TonB-dependent receptor, beta-barrel domain"/>
    <property type="match status" value="1"/>
</dbReference>
<comment type="caution">
    <text evidence="14">The sequence shown here is derived from an EMBL/GenBank/DDBJ whole genome shotgun (WGS) entry which is preliminary data.</text>
</comment>
<keyword evidence="3" id="KW-1134">Transmembrane beta strand</keyword>
<dbReference type="EMBL" id="JBEXAC010000001">
    <property type="protein sequence ID" value="MET6997126.1"/>
    <property type="molecule type" value="Genomic_DNA"/>
</dbReference>
<evidence type="ECO:0000256" key="6">
    <source>
        <dbReference type="ARBA" id="ARBA00023077"/>
    </source>
</evidence>
<evidence type="ECO:0000256" key="5">
    <source>
        <dbReference type="ARBA" id="ARBA00022729"/>
    </source>
</evidence>
<evidence type="ECO:0000259" key="13">
    <source>
        <dbReference type="Pfam" id="PF07715"/>
    </source>
</evidence>
<keyword evidence="15" id="KW-1185">Reference proteome</keyword>
<dbReference type="Pfam" id="PF07715">
    <property type="entry name" value="Plug"/>
    <property type="match status" value="1"/>
</dbReference>
<dbReference type="InterPro" id="IPR039426">
    <property type="entry name" value="TonB-dep_rcpt-like"/>
</dbReference>
<name>A0ABV2T270_9BACT</name>
<evidence type="ECO:0000259" key="12">
    <source>
        <dbReference type="Pfam" id="PF00593"/>
    </source>
</evidence>
<evidence type="ECO:0000256" key="11">
    <source>
        <dbReference type="SAM" id="SignalP"/>
    </source>
</evidence>
<feature type="domain" description="TonB-dependent receptor-like beta-barrel" evidence="12">
    <location>
        <begin position="214"/>
        <end position="645"/>
    </location>
</feature>
<proteinExistence type="inferred from homology"/>
<protein>
    <submittedName>
        <fullName evidence="14">TonB-dependent receptor</fullName>
    </submittedName>
</protein>
<evidence type="ECO:0000256" key="7">
    <source>
        <dbReference type="ARBA" id="ARBA00023136"/>
    </source>
</evidence>
<keyword evidence="2" id="KW-0813">Transport</keyword>
<keyword evidence="9" id="KW-0998">Cell outer membrane</keyword>